<dbReference type="GO" id="GO:0008033">
    <property type="term" value="P:tRNA processing"/>
    <property type="evidence" value="ECO:0007669"/>
    <property type="project" value="UniProtKB-KW"/>
</dbReference>
<evidence type="ECO:0000256" key="13">
    <source>
        <dbReference type="ARBA" id="ARBA00022842"/>
    </source>
</evidence>
<evidence type="ECO:0000256" key="3">
    <source>
        <dbReference type="ARBA" id="ARBA00010183"/>
    </source>
</evidence>
<keyword evidence="19" id="KW-1185">Reference proteome</keyword>
<name>A0A0B2JYU4_9FIRM</name>
<proteinExistence type="inferred from homology"/>
<dbReference type="SUPFAM" id="SSF54768">
    <property type="entry name" value="dsRNA-binding domain-like"/>
    <property type="match status" value="1"/>
</dbReference>
<evidence type="ECO:0000256" key="6">
    <source>
        <dbReference type="ARBA" id="ARBA00022552"/>
    </source>
</evidence>
<keyword evidence="6 15" id="KW-0698">rRNA processing</keyword>
<dbReference type="SMART" id="SM00535">
    <property type="entry name" value="RIBOc"/>
    <property type="match status" value="1"/>
</dbReference>
<dbReference type="Pfam" id="PF00035">
    <property type="entry name" value="dsrm"/>
    <property type="match status" value="1"/>
</dbReference>
<keyword evidence="10 15" id="KW-0479">Metal-binding</keyword>
<evidence type="ECO:0000256" key="15">
    <source>
        <dbReference type="HAMAP-Rule" id="MF_00104"/>
    </source>
</evidence>
<comment type="caution">
    <text evidence="18">The sequence shown here is derived from an EMBL/GenBank/DDBJ whole genome shotgun (WGS) entry which is preliminary data.</text>
</comment>
<dbReference type="GO" id="GO:0010468">
    <property type="term" value="P:regulation of gene expression"/>
    <property type="evidence" value="ECO:0007669"/>
    <property type="project" value="TreeGrafter"/>
</dbReference>
<dbReference type="Pfam" id="PF14622">
    <property type="entry name" value="Ribonucleas_3_3"/>
    <property type="match status" value="1"/>
</dbReference>
<dbReference type="STRING" id="82374.NZ47_08725"/>
<dbReference type="FunFam" id="3.30.160.20:FF:000003">
    <property type="entry name" value="Ribonuclease 3"/>
    <property type="match status" value="1"/>
</dbReference>
<dbReference type="PROSITE" id="PS50142">
    <property type="entry name" value="RNASE_3_2"/>
    <property type="match status" value="1"/>
</dbReference>
<dbReference type="InterPro" id="IPR036389">
    <property type="entry name" value="RNase_III_sf"/>
</dbReference>
<protein>
    <recommendedName>
        <fullName evidence="15">Ribonuclease 3</fullName>
        <ecNumber evidence="15">3.1.26.3</ecNumber>
    </recommendedName>
    <alternativeName>
        <fullName evidence="15">Ribonuclease III</fullName>
        <shortName evidence="15">RNase III</shortName>
    </alternativeName>
</protein>
<dbReference type="FunFam" id="1.10.1520.10:FF:000001">
    <property type="entry name" value="Ribonuclease 3"/>
    <property type="match status" value="1"/>
</dbReference>
<dbReference type="eggNOG" id="COG0571">
    <property type="taxonomic scope" value="Bacteria"/>
</dbReference>
<dbReference type="EMBL" id="JSCE01000174">
    <property type="protein sequence ID" value="KHM51746.1"/>
    <property type="molecule type" value="Genomic_DNA"/>
</dbReference>
<feature type="domain" description="RNase III" evidence="17">
    <location>
        <begin position="13"/>
        <end position="141"/>
    </location>
</feature>
<dbReference type="SMART" id="SM00358">
    <property type="entry name" value="DSRM"/>
    <property type="match status" value="1"/>
</dbReference>
<evidence type="ECO:0000256" key="9">
    <source>
        <dbReference type="ARBA" id="ARBA00022722"/>
    </source>
</evidence>
<evidence type="ECO:0000259" key="16">
    <source>
        <dbReference type="PROSITE" id="PS50137"/>
    </source>
</evidence>
<dbReference type="PROSITE" id="PS00517">
    <property type="entry name" value="RNASE_3_1"/>
    <property type="match status" value="1"/>
</dbReference>
<evidence type="ECO:0000256" key="8">
    <source>
        <dbReference type="ARBA" id="ARBA00022694"/>
    </source>
</evidence>
<comment type="cofactor">
    <cofactor evidence="15">
        <name>Mg(2+)</name>
        <dbReference type="ChEBI" id="CHEBI:18420"/>
    </cofactor>
</comment>
<dbReference type="HAMAP" id="MF_00104">
    <property type="entry name" value="RNase_III"/>
    <property type="match status" value="1"/>
</dbReference>
<keyword evidence="7 15" id="KW-0507">mRNA processing</keyword>
<keyword evidence="12 15" id="KW-0378">Hydrolase</keyword>
<dbReference type="GO" id="GO:0019843">
    <property type="term" value="F:rRNA binding"/>
    <property type="evidence" value="ECO:0007669"/>
    <property type="project" value="UniProtKB-KW"/>
</dbReference>
<organism evidence="18 19">
    <name type="scientific">Anaerovibrio lipolyticus</name>
    <dbReference type="NCBI Taxonomy" id="82374"/>
    <lineage>
        <taxon>Bacteria</taxon>
        <taxon>Bacillati</taxon>
        <taxon>Bacillota</taxon>
        <taxon>Negativicutes</taxon>
        <taxon>Selenomonadales</taxon>
        <taxon>Selenomonadaceae</taxon>
        <taxon>Anaerovibrio</taxon>
    </lineage>
</organism>
<dbReference type="PANTHER" id="PTHR11207:SF0">
    <property type="entry name" value="RIBONUCLEASE 3"/>
    <property type="match status" value="1"/>
</dbReference>
<dbReference type="AlphaFoldDB" id="A0A0B2JYU4"/>
<dbReference type="InterPro" id="IPR014720">
    <property type="entry name" value="dsRBD_dom"/>
</dbReference>
<comment type="catalytic activity">
    <reaction evidence="1 15">
        <text>Endonucleolytic cleavage to 5'-phosphomonoester.</text>
        <dbReference type="EC" id="3.1.26.3"/>
    </reaction>
</comment>
<dbReference type="GO" id="GO:0006364">
    <property type="term" value="P:rRNA processing"/>
    <property type="evidence" value="ECO:0007669"/>
    <property type="project" value="UniProtKB-UniRule"/>
</dbReference>
<comment type="function">
    <text evidence="15">Digests double-stranded RNA. Involved in the processing of primary rRNA transcript to yield the immediate precursors to the large and small rRNAs (23S and 16S). Processes some mRNAs, and tRNAs when they are encoded in the rRNA operon. Processes pre-crRNA and tracrRNA of type II CRISPR loci if present in the organism.</text>
</comment>
<evidence type="ECO:0000313" key="19">
    <source>
        <dbReference type="Proteomes" id="UP000030993"/>
    </source>
</evidence>
<dbReference type="GO" id="GO:0042802">
    <property type="term" value="F:identical protein binding"/>
    <property type="evidence" value="ECO:0007669"/>
    <property type="project" value="UniProtKB-ARBA"/>
</dbReference>
<evidence type="ECO:0000313" key="18">
    <source>
        <dbReference type="EMBL" id="KHM51746.1"/>
    </source>
</evidence>
<dbReference type="CDD" id="cd10845">
    <property type="entry name" value="DSRM_RNAse_III_family"/>
    <property type="match status" value="1"/>
</dbReference>
<dbReference type="Gene3D" id="3.30.160.20">
    <property type="match status" value="1"/>
</dbReference>
<dbReference type="GO" id="GO:0003725">
    <property type="term" value="F:double-stranded RNA binding"/>
    <property type="evidence" value="ECO:0007669"/>
    <property type="project" value="TreeGrafter"/>
</dbReference>
<dbReference type="CDD" id="cd00593">
    <property type="entry name" value="RIBOc"/>
    <property type="match status" value="1"/>
</dbReference>
<keyword evidence="11 15" id="KW-0255">Endonuclease</keyword>
<evidence type="ECO:0000256" key="2">
    <source>
        <dbReference type="ARBA" id="ARBA00004496"/>
    </source>
</evidence>
<dbReference type="GO" id="GO:0006397">
    <property type="term" value="P:mRNA processing"/>
    <property type="evidence" value="ECO:0007669"/>
    <property type="project" value="UniProtKB-UniRule"/>
</dbReference>
<evidence type="ECO:0000256" key="14">
    <source>
        <dbReference type="ARBA" id="ARBA00022884"/>
    </source>
</evidence>
<keyword evidence="15" id="KW-0699">rRNA-binding</keyword>
<evidence type="ECO:0000256" key="5">
    <source>
        <dbReference type="ARBA" id="ARBA00022490"/>
    </source>
</evidence>
<dbReference type="NCBIfam" id="TIGR02191">
    <property type="entry name" value="RNaseIII"/>
    <property type="match status" value="1"/>
</dbReference>
<keyword evidence="9 15" id="KW-0540">Nuclease</keyword>
<feature type="binding site" evidence="15">
    <location>
        <position position="54"/>
    </location>
    <ligand>
        <name>Mg(2+)</name>
        <dbReference type="ChEBI" id="CHEBI:18420"/>
    </ligand>
</feature>
<dbReference type="SUPFAM" id="SSF69065">
    <property type="entry name" value="RNase III domain-like"/>
    <property type="match status" value="1"/>
</dbReference>
<feature type="binding site" evidence="15">
    <location>
        <position position="130"/>
    </location>
    <ligand>
        <name>Mg(2+)</name>
        <dbReference type="ChEBI" id="CHEBI:18420"/>
    </ligand>
</feature>
<keyword evidence="14 15" id="KW-0694">RNA-binding</keyword>
<evidence type="ECO:0000256" key="10">
    <source>
        <dbReference type="ARBA" id="ARBA00022723"/>
    </source>
</evidence>
<evidence type="ECO:0000259" key="17">
    <source>
        <dbReference type="PROSITE" id="PS50142"/>
    </source>
</evidence>
<reference evidence="18 19" key="1">
    <citation type="journal article" date="2013" name="PLoS ONE">
        <title>Identification and characterization of three novel lipases belonging to families II and V from Anaerovibrio lipolyticus 5ST.</title>
        <authorList>
            <person name="Prive F."/>
            <person name="Kaderbhai N.N."/>
            <person name="Girdwood S."/>
            <person name="Worgan H.J."/>
            <person name="Pinloche E."/>
            <person name="Scollan N.D."/>
            <person name="Huws S.A."/>
            <person name="Newbold C.J."/>
        </authorList>
    </citation>
    <scope>NUCLEOTIDE SEQUENCE [LARGE SCALE GENOMIC DNA]</scope>
    <source>
        <strain evidence="18 19">5S</strain>
    </source>
</reference>
<evidence type="ECO:0000256" key="1">
    <source>
        <dbReference type="ARBA" id="ARBA00000109"/>
    </source>
</evidence>
<dbReference type="GO" id="GO:0005737">
    <property type="term" value="C:cytoplasm"/>
    <property type="evidence" value="ECO:0007669"/>
    <property type="project" value="UniProtKB-SubCell"/>
</dbReference>
<feature type="active site" evidence="15">
    <location>
        <position position="58"/>
    </location>
</feature>
<dbReference type="EC" id="3.1.26.3" evidence="15"/>
<comment type="similarity">
    <text evidence="3">Belongs to the ribonuclease III family.</text>
</comment>
<comment type="subcellular location">
    <subcellularLocation>
        <location evidence="2 15">Cytoplasm</location>
    </subcellularLocation>
</comment>
<dbReference type="RefSeq" id="WP_027396408.1">
    <property type="nucleotide sequence ID" value="NZ_CAMKSO010000002.1"/>
</dbReference>
<sequence>MVERVTAERRRRLEGLAGQLGVRFRHIGWLHQALTHTSYANESRIRVEHNERLEFLGDAVLELAISTYLFKHFPELPEGDLTKSRAAVVCEASLSSRAAELNLGDYLLLGHGEQSSGGRKRASILEDAFEAVIGAIYMDQGWACAQAYVIRQLEEHLEQVENGVSTVKDYKTMLQELVQRHGENKISYCMIGSDGPDHAKVFKFEVRLNDEVLGIGTGPSKKAAEQQAAKQALEKMNK</sequence>
<dbReference type="Proteomes" id="UP000030993">
    <property type="component" value="Unassembled WGS sequence"/>
</dbReference>
<dbReference type="Gene3D" id="1.10.1520.10">
    <property type="entry name" value="Ribonuclease III domain"/>
    <property type="match status" value="1"/>
</dbReference>
<evidence type="ECO:0000256" key="7">
    <source>
        <dbReference type="ARBA" id="ARBA00022664"/>
    </source>
</evidence>
<accession>A0A0B2JYU4</accession>
<gene>
    <name evidence="15" type="primary">rnc</name>
    <name evidence="18" type="ORF">NZ47_08725</name>
</gene>
<feature type="binding site" evidence="15">
    <location>
        <position position="127"/>
    </location>
    <ligand>
        <name>Mg(2+)</name>
        <dbReference type="ChEBI" id="CHEBI:18420"/>
    </ligand>
</feature>
<dbReference type="InterPro" id="IPR000999">
    <property type="entry name" value="RNase_III_dom"/>
</dbReference>
<keyword evidence="13 15" id="KW-0460">Magnesium</keyword>
<keyword evidence="5 15" id="KW-0963">Cytoplasm</keyword>
<dbReference type="GO" id="GO:0046872">
    <property type="term" value="F:metal ion binding"/>
    <property type="evidence" value="ECO:0007669"/>
    <property type="project" value="UniProtKB-KW"/>
</dbReference>
<comment type="subunit">
    <text evidence="4 15">Homodimer.</text>
</comment>
<feature type="domain" description="DRBM" evidence="16">
    <location>
        <begin position="169"/>
        <end position="238"/>
    </location>
</feature>
<dbReference type="GO" id="GO:0004525">
    <property type="term" value="F:ribonuclease III activity"/>
    <property type="evidence" value="ECO:0007669"/>
    <property type="project" value="UniProtKB-UniRule"/>
</dbReference>
<evidence type="ECO:0000256" key="11">
    <source>
        <dbReference type="ARBA" id="ARBA00022759"/>
    </source>
</evidence>
<dbReference type="InterPro" id="IPR011907">
    <property type="entry name" value="RNase_III"/>
</dbReference>
<dbReference type="PANTHER" id="PTHR11207">
    <property type="entry name" value="RIBONUCLEASE III"/>
    <property type="match status" value="1"/>
</dbReference>
<evidence type="ECO:0000256" key="4">
    <source>
        <dbReference type="ARBA" id="ARBA00011738"/>
    </source>
</evidence>
<evidence type="ECO:0000256" key="12">
    <source>
        <dbReference type="ARBA" id="ARBA00022801"/>
    </source>
</evidence>
<dbReference type="PROSITE" id="PS50137">
    <property type="entry name" value="DS_RBD"/>
    <property type="match status" value="1"/>
</dbReference>
<feature type="active site" evidence="15">
    <location>
        <position position="130"/>
    </location>
</feature>
<keyword evidence="8 15" id="KW-0819">tRNA processing</keyword>